<evidence type="ECO:0000313" key="7">
    <source>
        <dbReference type="Proteomes" id="UP000324241"/>
    </source>
</evidence>
<dbReference type="GO" id="GO:0003677">
    <property type="term" value="F:DNA binding"/>
    <property type="evidence" value="ECO:0007669"/>
    <property type="project" value="UniProtKB-KW"/>
</dbReference>
<evidence type="ECO:0000256" key="2">
    <source>
        <dbReference type="ARBA" id="ARBA00023125"/>
    </source>
</evidence>
<dbReference type="EMBL" id="QUQM01000006">
    <property type="protein sequence ID" value="KAA8643944.1"/>
    <property type="molecule type" value="Genomic_DNA"/>
</dbReference>
<name>A0A5M9MF70_9EURO</name>
<comment type="caution">
    <text evidence="6">The sequence shown here is derived from an EMBL/GenBank/DDBJ whole genome shotgun (WGS) entry which is preliminary data.</text>
</comment>
<dbReference type="SUPFAM" id="SSF56601">
    <property type="entry name" value="beta-lactamase/transpeptidase-like"/>
    <property type="match status" value="1"/>
</dbReference>
<dbReference type="Proteomes" id="UP000324241">
    <property type="component" value="Unassembled WGS sequence"/>
</dbReference>
<keyword evidence="2" id="KW-0238">DNA-binding</keyword>
<accession>A0A5M9MF70</accession>
<dbReference type="InterPro" id="IPR001466">
    <property type="entry name" value="Beta-lactam-related"/>
</dbReference>
<dbReference type="GeneID" id="54330842"/>
<feature type="domain" description="Zn(2)-C6 fungal-type" evidence="5">
    <location>
        <begin position="6"/>
        <end position="39"/>
    </location>
</feature>
<dbReference type="InterPro" id="IPR058664">
    <property type="entry name" value="ARB_00930-like_C"/>
</dbReference>
<dbReference type="InterPro" id="IPR012338">
    <property type="entry name" value="Beta-lactam/transpept-like"/>
</dbReference>
<keyword evidence="4" id="KW-0539">Nucleus</keyword>
<dbReference type="GO" id="GO:0009893">
    <property type="term" value="P:positive regulation of metabolic process"/>
    <property type="evidence" value="ECO:0007669"/>
    <property type="project" value="UniProtKB-ARBA"/>
</dbReference>
<dbReference type="SUPFAM" id="SSF57701">
    <property type="entry name" value="Zn2/Cys6 DNA-binding domain"/>
    <property type="match status" value="1"/>
</dbReference>
<proteinExistence type="predicted"/>
<organism evidence="6 7">
    <name type="scientific">Aspergillus tanneri</name>
    <dbReference type="NCBI Taxonomy" id="1220188"/>
    <lineage>
        <taxon>Eukaryota</taxon>
        <taxon>Fungi</taxon>
        <taxon>Dikarya</taxon>
        <taxon>Ascomycota</taxon>
        <taxon>Pezizomycotina</taxon>
        <taxon>Eurotiomycetes</taxon>
        <taxon>Eurotiomycetidae</taxon>
        <taxon>Eurotiales</taxon>
        <taxon>Aspergillaceae</taxon>
        <taxon>Aspergillus</taxon>
        <taxon>Aspergillus subgen. Circumdati</taxon>
    </lineage>
</organism>
<reference evidence="6 7" key="1">
    <citation type="submission" date="2019-08" db="EMBL/GenBank/DDBJ databases">
        <title>The genome sequence of a newly discovered highly antifungal drug resistant Aspergillus species, Aspergillus tanneri NIH 1004.</title>
        <authorList>
            <person name="Mounaud S."/>
            <person name="Singh I."/>
            <person name="Joardar V."/>
            <person name="Pakala S."/>
            <person name="Pakala S."/>
            <person name="Venepally P."/>
            <person name="Chung J.K."/>
            <person name="Losada L."/>
            <person name="Nierman W.C."/>
        </authorList>
    </citation>
    <scope>NUCLEOTIDE SEQUENCE [LARGE SCALE GENOMIC DNA]</scope>
    <source>
        <strain evidence="6 7">NIH1004</strain>
    </source>
</reference>
<evidence type="ECO:0000256" key="3">
    <source>
        <dbReference type="ARBA" id="ARBA00023163"/>
    </source>
</evidence>
<dbReference type="Pfam" id="PF26335">
    <property type="entry name" value="ARB_00930_C"/>
    <property type="match status" value="1"/>
</dbReference>
<keyword evidence="1" id="KW-0805">Transcription regulation</keyword>
<dbReference type="GO" id="GO:0000981">
    <property type="term" value="F:DNA-binding transcription factor activity, RNA polymerase II-specific"/>
    <property type="evidence" value="ECO:0007669"/>
    <property type="project" value="InterPro"/>
</dbReference>
<gene>
    <name evidence="6" type="ORF">ATNIH1004_008140</name>
</gene>
<dbReference type="OrthoDB" id="10250282at2759"/>
<dbReference type="PROSITE" id="PS50048">
    <property type="entry name" value="ZN2_CY6_FUNGAL_2"/>
    <property type="match status" value="1"/>
</dbReference>
<evidence type="ECO:0000313" key="6">
    <source>
        <dbReference type="EMBL" id="KAA8643944.1"/>
    </source>
</evidence>
<dbReference type="PANTHER" id="PTHR22935:SF97">
    <property type="entry name" value="BETA-LACTAMASE-RELATED DOMAIN-CONTAINING PROTEIN"/>
    <property type="match status" value="1"/>
</dbReference>
<dbReference type="Pfam" id="PF00144">
    <property type="entry name" value="Beta-lactamase"/>
    <property type="match status" value="1"/>
</dbReference>
<dbReference type="InterPro" id="IPR051478">
    <property type="entry name" value="Beta-lactamase-like_AB/R"/>
</dbReference>
<dbReference type="PROSITE" id="PS00463">
    <property type="entry name" value="ZN2_CY6_FUNGAL_1"/>
    <property type="match status" value="1"/>
</dbReference>
<dbReference type="Gene3D" id="3.40.710.10">
    <property type="entry name" value="DD-peptidase/beta-lactamase superfamily"/>
    <property type="match status" value="1"/>
</dbReference>
<dbReference type="RefSeq" id="XP_033423305.1">
    <property type="nucleotide sequence ID" value="XM_033572753.1"/>
</dbReference>
<dbReference type="GO" id="GO:0008270">
    <property type="term" value="F:zinc ion binding"/>
    <property type="evidence" value="ECO:0007669"/>
    <property type="project" value="InterPro"/>
</dbReference>
<dbReference type="VEuPathDB" id="FungiDB:EYZ11_009139"/>
<dbReference type="Gene3D" id="4.10.240.10">
    <property type="entry name" value="Zn(2)-C6 fungal-type DNA-binding domain"/>
    <property type="match status" value="1"/>
</dbReference>
<protein>
    <recommendedName>
        <fullName evidence="5">Zn(2)-C6 fungal-type domain-containing protein</fullName>
    </recommendedName>
</protein>
<dbReference type="AlphaFoldDB" id="A0A5M9MF70"/>
<dbReference type="InterPro" id="IPR001138">
    <property type="entry name" value="Zn2Cys6_DnaBD"/>
</dbReference>
<evidence type="ECO:0000256" key="1">
    <source>
        <dbReference type="ARBA" id="ARBA00023015"/>
    </source>
</evidence>
<evidence type="ECO:0000256" key="4">
    <source>
        <dbReference type="ARBA" id="ARBA00023242"/>
    </source>
</evidence>
<dbReference type="PANTHER" id="PTHR22935">
    <property type="entry name" value="PENICILLIN-BINDING PROTEIN"/>
    <property type="match status" value="1"/>
</dbReference>
<evidence type="ECO:0000259" key="5">
    <source>
        <dbReference type="PROSITE" id="PS50048"/>
    </source>
</evidence>
<sequence length="1070" mass="117841">MPRSKTCQNCARSKVRCVHSTETRTSCDRCHRLNKSCMYRETGRRFDGFRKDKQIEALEARIEELTSTQPSVPSSVSRLAASVGSDIPTAREDVIDRHLLGMDDAESFVEIFKNKMIIHFPFVVIPRSVSAAQIRREKPFLFLVVLASSSYVNIPLQQQLGKEVKEEIATRLVINGEVSFELLQGLLVYLAWIAMLLQKPSTFPSIHLYLNECCKSLYERNEGEHDRFIIYSIRLQCIMEKIDRLCSKYGPELDFSGSAAELFAASLEADLESFRASLPFDLHDSSFLTIQFHTAQLSLYQLGVAKVAGHLSEPSSSLSIQPEEMLFAGLAAAESLFKYYLSLPSSSERTFNNTQWVQMGFSMLAAYKLIIAIKATRVQSVLPSHASCWLDTMKQVQERVVTLSTSKVDEQHDIFLDFAERVSRVQSWLDKEVSQWAAAPSIHQSQNNMNTIADDEVHTDDIPGPLSEALMFSNIDLDNEFADLFWTADLDQMMGNLYPTFFSAWLLTSAAIAFTPCPLLGPSFPPFKLDPSSKDISSALDNLSKELERQNKEGNGSHGVTYPNTTSFSLALFSTNEGAGSDNEFFFDYHYTAPSLKQSSQIRTVDENSIYRIGGLSQIFTVLTLLSVAGDDILYNPVAKYIPELATYQRDNKTQPSNPHIQWDGITVGELASHMAGIPRDSCIGEPSDEVHSEDGLPVSTASFPLCTSMSYNDALSRLSQQTPTAFPGTTPLYSNMGFEVLGYIIQKITAQPFGDVLEDRIIKVLGLNGTSLSTPSRSSLGVIPANEKKSGWTTAYGGASPALSMFSSITDLSIVGKAILQSTVLSPAQTRRWLKPVSHTSNPANSLGYPWIIYSGGKYPSTSMVDVYTYYSNIGLYSSYIGIVPDYNVGFAILAADSISSPDLNAHADIISDVLLGTLIGTSTKQASLNFGGLYKAPHINSSLTISADKLPGLFIKEFTSNGHDFRKTLASLSGITKSDDLSIRLYPTGLVSRTNSGSKQTFKAVLQDMTDFADGGTSTCLSWRDVGKLKYNGASLDDFIFEVDEYGAAVNVEVPALEATLQRQSNEG</sequence>
<dbReference type="InterPro" id="IPR036864">
    <property type="entry name" value="Zn2-C6_fun-type_DNA-bd_sf"/>
</dbReference>
<keyword evidence="3" id="KW-0804">Transcription</keyword>
<dbReference type="VEuPathDB" id="FungiDB:EYZ11_009147"/>